<dbReference type="HOGENOM" id="CLU_2436835_0_0_10"/>
<sequence>MIACKERPPITEDKFVQIYANLVSAPDSISVDSLMFADYKQKVFSNYGFSEKNYEQTVKFYNQTPEKWEEFFRKVIKYIESTNDSSKSEI</sequence>
<organism evidence="2 3">
    <name type="scientific">Ignavibacterium album (strain DSM 19864 / JCM 16511 / NBRC 101810 / Mat9-16)</name>
    <dbReference type="NCBI Taxonomy" id="945713"/>
    <lineage>
        <taxon>Bacteria</taxon>
        <taxon>Pseudomonadati</taxon>
        <taxon>Ignavibacteriota</taxon>
        <taxon>Ignavibacteria</taxon>
        <taxon>Ignavibacteriales</taxon>
        <taxon>Ignavibacteriaceae</taxon>
        <taxon>Ignavibacterium</taxon>
    </lineage>
</organism>
<gene>
    <name evidence="2" type="ordered locus">IALB_1273</name>
</gene>
<evidence type="ECO:0000259" key="1">
    <source>
        <dbReference type="Pfam" id="PF14129"/>
    </source>
</evidence>
<name>I0AJ26_IGNAJ</name>
<dbReference type="InterPro" id="IPR025381">
    <property type="entry name" value="DUF4296"/>
</dbReference>
<dbReference type="AlphaFoldDB" id="I0AJ26"/>
<evidence type="ECO:0000313" key="3">
    <source>
        <dbReference type="Proteomes" id="UP000007394"/>
    </source>
</evidence>
<keyword evidence="3" id="KW-1185">Reference proteome</keyword>
<feature type="domain" description="DUF4296" evidence="1">
    <location>
        <begin position="10"/>
        <end position="82"/>
    </location>
</feature>
<protein>
    <recommendedName>
        <fullName evidence="1">DUF4296 domain-containing protein</fullName>
    </recommendedName>
</protein>
<accession>I0AJ26</accession>
<dbReference type="Pfam" id="PF14129">
    <property type="entry name" value="DUF4296"/>
    <property type="match status" value="1"/>
</dbReference>
<dbReference type="EMBL" id="CP003418">
    <property type="protein sequence ID" value="AFH48983.1"/>
    <property type="molecule type" value="Genomic_DNA"/>
</dbReference>
<dbReference type="STRING" id="945713.IALB_1273"/>
<dbReference type="KEGG" id="ial:IALB_1273"/>
<reference evidence="2 3" key="1">
    <citation type="journal article" date="2012" name="Front. Microbiol.">
        <title>Complete genome of Ignavibacterium album, a metabolically versatile, flagellated, facultative anaerobe from the phylum Chlorobi.</title>
        <authorList>
            <person name="Liu Z."/>
            <person name="Frigaard N.-U."/>
            <person name="Vogl K."/>
            <person name="Iino T."/>
            <person name="Ohkuma M."/>
            <person name="Overmann J."/>
            <person name="Bryant D.A."/>
        </authorList>
    </citation>
    <scope>NUCLEOTIDE SEQUENCE [LARGE SCALE GENOMIC DNA]</scope>
    <source>
        <strain evidence="3">DSM 19864 / JCM 16511 / NBRC 101810 / Mat9-16</strain>
    </source>
</reference>
<dbReference type="Proteomes" id="UP000007394">
    <property type="component" value="Chromosome"/>
</dbReference>
<proteinExistence type="predicted"/>
<evidence type="ECO:0000313" key="2">
    <source>
        <dbReference type="EMBL" id="AFH48983.1"/>
    </source>
</evidence>